<protein>
    <recommendedName>
        <fullName evidence="2">Terminase large subunit gp17-like C-terminal domain-containing protein</fullName>
    </recommendedName>
</protein>
<dbReference type="InterPro" id="IPR027417">
    <property type="entry name" value="P-loop_NTPase"/>
</dbReference>
<dbReference type="EMBL" id="LAZR01049472">
    <property type="protein sequence ID" value="KKK89559.1"/>
    <property type="molecule type" value="Genomic_DNA"/>
</dbReference>
<dbReference type="Gene3D" id="3.40.50.300">
    <property type="entry name" value="P-loop containing nucleotide triphosphate hydrolases"/>
    <property type="match status" value="1"/>
</dbReference>
<proteinExistence type="predicted"/>
<name>A0A0F9BFY8_9ZZZZ</name>
<accession>A0A0F9BFY8</accession>
<organism evidence="1">
    <name type="scientific">marine sediment metagenome</name>
    <dbReference type="NCBI Taxonomy" id="412755"/>
    <lineage>
        <taxon>unclassified sequences</taxon>
        <taxon>metagenomes</taxon>
        <taxon>ecological metagenomes</taxon>
    </lineage>
</organism>
<sequence>MNHLIYYKAIHNIAKKSFYGFNRLVRGIQWDAPRVQRALCNFVEYHWKKHIKDGNHKTFIRVIVPRGFGKTVNITEGFPPWVLTQDPNMDTLISNLKLENVNDFLSAIKAETSGKVNKSIYPAVYWNWERGANAWREEKINISGRTASGHNPSILTTSVEVGRTSKHPRLVIIDDPHNVEEFGETQCEAVNTHWKSLTQVIAPTAFVILITTRYGPSDIVGYID</sequence>
<reference evidence="1" key="1">
    <citation type="journal article" date="2015" name="Nature">
        <title>Complex archaea that bridge the gap between prokaryotes and eukaryotes.</title>
        <authorList>
            <person name="Spang A."/>
            <person name="Saw J.H."/>
            <person name="Jorgensen S.L."/>
            <person name="Zaremba-Niedzwiedzka K."/>
            <person name="Martijn J."/>
            <person name="Lind A.E."/>
            <person name="van Eijk R."/>
            <person name="Schleper C."/>
            <person name="Guy L."/>
            <person name="Ettema T.J."/>
        </authorList>
    </citation>
    <scope>NUCLEOTIDE SEQUENCE</scope>
</reference>
<dbReference type="AlphaFoldDB" id="A0A0F9BFY8"/>
<evidence type="ECO:0000313" key="1">
    <source>
        <dbReference type="EMBL" id="KKK89559.1"/>
    </source>
</evidence>
<comment type="caution">
    <text evidence="1">The sequence shown here is derived from an EMBL/GenBank/DDBJ whole genome shotgun (WGS) entry which is preliminary data.</text>
</comment>
<evidence type="ECO:0008006" key="2">
    <source>
        <dbReference type="Google" id="ProtNLM"/>
    </source>
</evidence>
<feature type="non-terminal residue" evidence="1">
    <location>
        <position position="224"/>
    </location>
</feature>
<gene>
    <name evidence="1" type="ORF">LCGC14_2731860</name>
</gene>